<gene>
    <name evidence="2" type="ORF">OWR29_02060</name>
</gene>
<protein>
    <submittedName>
        <fullName evidence="2">Uncharacterized protein</fullName>
    </submittedName>
</protein>
<feature type="compositionally biased region" description="Basic and acidic residues" evidence="1">
    <location>
        <begin position="105"/>
        <end position="116"/>
    </location>
</feature>
<sequence length="345" mass="36481">MARPERPFDPAAHAVVVRFAEALRALRREAGGPTYRQLAPRALCSKASLSEAASGRRLPTWEVTSGFVQACNGNVDAWLQRWQDARIELGLSPDPKARTPGSSPSRREARTGDEPIRAPQFAPGPPPSTAGKPIHDLRLAPGTSPSTAGKPIRDPRLAPGSSPSTAGEPIRRPRLVPGMPVEDPTRAGSRRSCGPVDKEARPGTESARTPRFVGRCEPVADNADPKRSGCADDPAGIVTLDRVEVHTARQELLGVAELRHAPTHRAAWGRFLPSDRMLYLRLEATVTIVAARPSTHTVGTPFTATFDGQAVYGDILLVGPGPVEITVTVHSSAGGGSATTACLGG</sequence>
<dbReference type="EMBL" id="JAPNTZ010000001">
    <property type="protein sequence ID" value="MCY1136765.1"/>
    <property type="molecule type" value="Genomic_DNA"/>
</dbReference>
<evidence type="ECO:0000313" key="3">
    <source>
        <dbReference type="Proteomes" id="UP001151002"/>
    </source>
</evidence>
<dbReference type="InterPro" id="IPR001387">
    <property type="entry name" value="Cro/C1-type_HTH"/>
</dbReference>
<proteinExistence type="predicted"/>
<name>A0ABT4ASS1_9ACTN</name>
<dbReference type="Proteomes" id="UP001151002">
    <property type="component" value="Unassembled WGS sequence"/>
</dbReference>
<organism evidence="2 3">
    <name type="scientific">Paractinoplanes pyxinae</name>
    <dbReference type="NCBI Taxonomy" id="2997416"/>
    <lineage>
        <taxon>Bacteria</taxon>
        <taxon>Bacillati</taxon>
        <taxon>Actinomycetota</taxon>
        <taxon>Actinomycetes</taxon>
        <taxon>Micromonosporales</taxon>
        <taxon>Micromonosporaceae</taxon>
        <taxon>Paractinoplanes</taxon>
    </lineage>
</organism>
<comment type="caution">
    <text evidence="2">The sequence shown here is derived from an EMBL/GenBank/DDBJ whole genome shotgun (WGS) entry which is preliminary data.</text>
</comment>
<keyword evidence="3" id="KW-1185">Reference proteome</keyword>
<dbReference type="RefSeq" id="WP_267560537.1">
    <property type="nucleotide sequence ID" value="NZ_JAPNTZ010000001.1"/>
</dbReference>
<evidence type="ECO:0000256" key="1">
    <source>
        <dbReference type="SAM" id="MobiDB-lite"/>
    </source>
</evidence>
<feature type="region of interest" description="Disordered" evidence="1">
    <location>
        <begin position="90"/>
        <end position="230"/>
    </location>
</feature>
<dbReference type="Pfam" id="PF13560">
    <property type="entry name" value="HTH_31"/>
    <property type="match status" value="1"/>
</dbReference>
<evidence type="ECO:0000313" key="2">
    <source>
        <dbReference type="EMBL" id="MCY1136765.1"/>
    </source>
</evidence>
<accession>A0ABT4ASS1</accession>
<dbReference type="CDD" id="cd00093">
    <property type="entry name" value="HTH_XRE"/>
    <property type="match status" value="1"/>
</dbReference>
<reference evidence="2" key="1">
    <citation type="submission" date="2022-11" db="EMBL/GenBank/DDBJ databases">
        <authorList>
            <person name="Somphong A."/>
            <person name="Phongsopitanun W."/>
        </authorList>
    </citation>
    <scope>NUCLEOTIDE SEQUENCE</scope>
    <source>
        <strain evidence="2">Pm04-4</strain>
    </source>
</reference>